<comment type="caution">
    <text evidence="1">The sequence shown here is derived from an EMBL/GenBank/DDBJ whole genome shotgun (WGS) entry which is preliminary data.</text>
</comment>
<name>A0A9N9G2Y8_9GLOM</name>
<evidence type="ECO:0000313" key="1">
    <source>
        <dbReference type="EMBL" id="CAG8577939.1"/>
    </source>
</evidence>
<dbReference type="AlphaFoldDB" id="A0A9N9G2Y8"/>
<reference evidence="1" key="1">
    <citation type="submission" date="2021-06" db="EMBL/GenBank/DDBJ databases">
        <authorList>
            <person name="Kallberg Y."/>
            <person name="Tangrot J."/>
            <person name="Rosling A."/>
        </authorList>
    </citation>
    <scope>NUCLEOTIDE SEQUENCE</scope>
    <source>
        <strain evidence="1">BR232B</strain>
    </source>
</reference>
<dbReference type="Proteomes" id="UP000789739">
    <property type="component" value="Unassembled WGS sequence"/>
</dbReference>
<keyword evidence="2" id="KW-1185">Reference proteome</keyword>
<dbReference type="EMBL" id="CAJVPI010000859">
    <property type="protein sequence ID" value="CAG8577939.1"/>
    <property type="molecule type" value="Genomic_DNA"/>
</dbReference>
<organism evidence="1 2">
    <name type="scientific">Paraglomus brasilianum</name>
    <dbReference type="NCBI Taxonomy" id="144538"/>
    <lineage>
        <taxon>Eukaryota</taxon>
        <taxon>Fungi</taxon>
        <taxon>Fungi incertae sedis</taxon>
        <taxon>Mucoromycota</taxon>
        <taxon>Glomeromycotina</taxon>
        <taxon>Glomeromycetes</taxon>
        <taxon>Paraglomerales</taxon>
        <taxon>Paraglomeraceae</taxon>
        <taxon>Paraglomus</taxon>
    </lineage>
</organism>
<protein>
    <submittedName>
        <fullName evidence="1">9573_t:CDS:1</fullName>
    </submittedName>
</protein>
<evidence type="ECO:0000313" key="2">
    <source>
        <dbReference type="Proteomes" id="UP000789739"/>
    </source>
</evidence>
<accession>A0A9N9G2Y8</accession>
<sequence>MTTHGETIDQLTSTPTATTLDEALDIYTMITEQETNDEDTNNNSNINGNCTIEFVDLVEEFGEILGSQIIDNLTIPLQCAPSPTPKESTTWENYLMLESIRDYLPRQNSLYYSPGIAHFND</sequence>
<proteinExistence type="predicted"/>
<gene>
    <name evidence="1" type="ORF">PBRASI_LOCUS6461</name>
</gene>
<dbReference type="OrthoDB" id="10419472at2759"/>